<keyword evidence="9" id="KW-0489">Methyltransferase</keyword>
<dbReference type="GO" id="GO:0005886">
    <property type="term" value="C:plasma membrane"/>
    <property type="evidence" value="ECO:0007669"/>
    <property type="project" value="UniProtKB-SubCell"/>
</dbReference>
<keyword evidence="9" id="KW-0511">Multifunctional enzyme</keyword>
<keyword evidence="9" id="KW-0808">Transferase</keyword>
<dbReference type="EC" id="2.1.1.-" evidence="9"/>
<evidence type="ECO:0000256" key="5">
    <source>
        <dbReference type="ARBA" id="ARBA00022692"/>
    </source>
</evidence>
<dbReference type="Proteomes" id="UP000063718">
    <property type="component" value="Unassembled WGS sequence"/>
</dbReference>
<evidence type="ECO:0000256" key="8">
    <source>
        <dbReference type="RuleBase" id="RU003793"/>
    </source>
</evidence>
<feature type="transmembrane region" description="Helical" evidence="10">
    <location>
        <begin position="117"/>
        <end position="138"/>
    </location>
</feature>
<dbReference type="InterPro" id="IPR014032">
    <property type="entry name" value="Peptidase_A24A_bac"/>
</dbReference>
<keyword evidence="9" id="KW-0645">Protease</keyword>
<evidence type="ECO:0000256" key="9">
    <source>
        <dbReference type="RuleBase" id="RU003794"/>
    </source>
</evidence>
<organism evidence="13">
    <name type="scientific">Moorella thermoacetica Y72</name>
    <dbReference type="NCBI Taxonomy" id="1325331"/>
    <lineage>
        <taxon>Bacteria</taxon>
        <taxon>Bacillati</taxon>
        <taxon>Bacillota</taxon>
        <taxon>Clostridia</taxon>
        <taxon>Neomoorellales</taxon>
        <taxon>Neomoorellaceae</taxon>
        <taxon>Neomoorella</taxon>
    </lineage>
</organism>
<keyword evidence="9" id="KW-0378">Hydrolase</keyword>
<protein>
    <recommendedName>
        <fullName evidence="9">Prepilin leader peptidase/N-methyltransferase</fullName>
        <ecNumber evidence="9">2.1.1.-</ecNumber>
        <ecNumber evidence="9">3.4.23.43</ecNumber>
    </recommendedName>
</protein>
<keyword evidence="3" id="KW-1003">Cell membrane</keyword>
<dbReference type="Pfam" id="PF06750">
    <property type="entry name" value="A24_N_bact"/>
    <property type="match status" value="1"/>
</dbReference>
<dbReference type="InterPro" id="IPR010627">
    <property type="entry name" value="Prepilin_pept_A24_N"/>
</dbReference>
<dbReference type="InterPro" id="IPR050882">
    <property type="entry name" value="Prepilin_peptidase/N-MTase"/>
</dbReference>
<dbReference type="GO" id="GO:0004190">
    <property type="term" value="F:aspartic-type endopeptidase activity"/>
    <property type="evidence" value="ECO:0007669"/>
    <property type="project" value="UniProtKB-EC"/>
</dbReference>
<dbReference type="GO" id="GO:0006465">
    <property type="term" value="P:signal peptide processing"/>
    <property type="evidence" value="ECO:0007669"/>
    <property type="project" value="TreeGrafter"/>
</dbReference>
<dbReference type="Pfam" id="PF01478">
    <property type="entry name" value="Peptidase_A24"/>
    <property type="match status" value="1"/>
</dbReference>
<keyword evidence="7 10" id="KW-0472">Membrane</keyword>
<dbReference type="RefSeq" id="WP_025775111.1">
    <property type="nucleotide sequence ID" value="NZ_DF238840.1"/>
</dbReference>
<reference evidence="13" key="1">
    <citation type="journal article" date="2014" name="Gene">
        <title>Genome-guided analysis of transformation efficiency and carbon dioxide assimilation by Moorella thermoacetica Y72.</title>
        <authorList>
            <person name="Tsukahara K."/>
            <person name="Kita A."/>
            <person name="Nakashimada Y."/>
            <person name="Hoshino T."/>
            <person name="Murakami K."/>
        </authorList>
    </citation>
    <scope>NUCLEOTIDE SEQUENCE [LARGE SCALE GENOMIC DNA]</scope>
    <source>
        <strain evidence="13">Y72</strain>
    </source>
</reference>
<dbReference type="InterPro" id="IPR000045">
    <property type="entry name" value="Prepilin_IV_endopep_pep"/>
</dbReference>
<dbReference type="EMBL" id="DF238840">
    <property type="protein sequence ID" value="GAF27357.1"/>
    <property type="molecule type" value="Genomic_DNA"/>
</dbReference>
<evidence type="ECO:0000259" key="12">
    <source>
        <dbReference type="Pfam" id="PF06750"/>
    </source>
</evidence>
<evidence type="ECO:0000256" key="10">
    <source>
        <dbReference type="SAM" id="Phobius"/>
    </source>
</evidence>
<evidence type="ECO:0000256" key="1">
    <source>
        <dbReference type="ARBA" id="ARBA00004429"/>
    </source>
</evidence>
<evidence type="ECO:0000256" key="3">
    <source>
        <dbReference type="ARBA" id="ARBA00022475"/>
    </source>
</evidence>
<sequence length="247" mass="26683">MLVFFFLAGLFIGSFLNVVVYRLPRGETVVWGRSRCPACGRELAWYDLIPVLSYLFLRGRCRYCHLPISPRYPIVELVTGVVFTTLFYNFGLSWVLVKYLFLGAVLVAASFIDLEHYLIPDSLVVTGACGAILFSLLARDVGFRAALGGAAAAAGFLLLVAVISNGGMGGGDVKLAGMVGLFLGWPLASLALFLSLVTGGLAGVCLLVSGLKKREDPLPFAPFIAIGGLLALFFGEKMLHWYLGRFM</sequence>
<evidence type="ECO:0000256" key="6">
    <source>
        <dbReference type="ARBA" id="ARBA00022989"/>
    </source>
</evidence>
<feature type="transmembrane region" description="Helical" evidence="10">
    <location>
        <begin position="145"/>
        <end position="163"/>
    </location>
</feature>
<comment type="function">
    <text evidence="9">Plays an essential role in type IV pili and type II pseudopili formation by proteolytically removing the leader sequence from substrate proteins and subsequently monomethylating the alpha-amino group of the newly exposed N-terminal phenylalanine.</text>
</comment>
<dbReference type="GO" id="GO:0008168">
    <property type="term" value="F:methyltransferase activity"/>
    <property type="evidence" value="ECO:0007669"/>
    <property type="project" value="UniProtKB-KW"/>
</dbReference>
<comment type="catalytic activity">
    <reaction evidence="9">
        <text>Typically cleaves a -Gly-|-Phe- bond to release an N-terminal, basic peptide of 5-8 residues from type IV prepilin, and then N-methylates the new N-terminal amino group, the methyl donor being S-adenosyl-L-methionine.</text>
        <dbReference type="EC" id="3.4.23.43"/>
    </reaction>
</comment>
<accession>A0A0S6UGN6</accession>
<dbReference type="Gene3D" id="1.20.120.1220">
    <property type="match status" value="1"/>
</dbReference>
<comment type="subcellular location">
    <subcellularLocation>
        <location evidence="1">Cell inner membrane</location>
        <topology evidence="1">Multi-pass membrane protein</topology>
    </subcellularLocation>
    <subcellularLocation>
        <location evidence="9">Cell membrane</location>
        <topology evidence="9">Multi-pass membrane protein</topology>
    </subcellularLocation>
</comment>
<evidence type="ECO:0000256" key="7">
    <source>
        <dbReference type="ARBA" id="ARBA00023136"/>
    </source>
</evidence>
<proteinExistence type="inferred from homology"/>
<dbReference type="AlphaFoldDB" id="A0A0S6UGN6"/>
<keyword evidence="5 9" id="KW-0812">Transmembrane</keyword>
<evidence type="ECO:0000256" key="2">
    <source>
        <dbReference type="ARBA" id="ARBA00005801"/>
    </source>
</evidence>
<feature type="domain" description="Prepilin type IV endopeptidase peptidase" evidence="11">
    <location>
        <begin position="100"/>
        <end position="203"/>
    </location>
</feature>
<dbReference type="EC" id="3.4.23.43" evidence="9"/>
<dbReference type="PRINTS" id="PR00864">
    <property type="entry name" value="PREPILNPTASE"/>
</dbReference>
<feature type="domain" description="Prepilin peptidase A24 N-terminal" evidence="12">
    <location>
        <begin position="8"/>
        <end position="90"/>
    </location>
</feature>
<comment type="similarity">
    <text evidence="2 8">Belongs to the peptidase A24 family.</text>
</comment>
<dbReference type="PANTHER" id="PTHR30487:SF0">
    <property type="entry name" value="PREPILIN LEADER PEPTIDASE_N-METHYLTRANSFERASE-RELATED"/>
    <property type="match status" value="1"/>
</dbReference>
<dbReference type="GO" id="GO:0032259">
    <property type="term" value="P:methylation"/>
    <property type="evidence" value="ECO:0007669"/>
    <property type="project" value="UniProtKB-KW"/>
</dbReference>
<keyword evidence="6 10" id="KW-1133">Transmembrane helix</keyword>
<evidence type="ECO:0000259" key="11">
    <source>
        <dbReference type="Pfam" id="PF01478"/>
    </source>
</evidence>
<evidence type="ECO:0000256" key="4">
    <source>
        <dbReference type="ARBA" id="ARBA00022519"/>
    </source>
</evidence>
<evidence type="ECO:0000313" key="13">
    <source>
        <dbReference type="EMBL" id="GAF27357.1"/>
    </source>
</evidence>
<keyword evidence="4" id="KW-0997">Cell inner membrane</keyword>
<feature type="transmembrane region" description="Helical" evidence="10">
    <location>
        <begin position="183"/>
        <end position="208"/>
    </location>
</feature>
<dbReference type="PANTHER" id="PTHR30487">
    <property type="entry name" value="TYPE 4 PREPILIN-LIKE PROTEINS LEADER PEPTIDE-PROCESSING ENZYME"/>
    <property type="match status" value="1"/>
</dbReference>
<name>A0A0S6UGN6_NEOTH</name>
<feature type="transmembrane region" description="Helical" evidence="10">
    <location>
        <begin position="220"/>
        <end position="243"/>
    </location>
</feature>
<gene>
    <name evidence="13" type="ORF">MTY_2698</name>
</gene>